<evidence type="ECO:0000259" key="8">
    <source>
        <dbReference type="Pfam" id="PF21621"/>
    </source>
</evidence>
<sequence length="326" mass="37248">MKLNYPIKFEPILKDKIWGGEKLVQILNKKSERNDIGESWEISDVEGDTSIVSNGELKGQNLKELIATFKGELVGNKIYNHFGDKFPLLIKFIDAKTALSIQLHPHDDLAKKRHNSFGKTEMWYVMQADEKANLIVGFKEDVTPEEYLKNLENKSLVDILNFDEVKKGDVYFIPTGRVHAIGAGVMLAEIQQTSDITYRIYDWDRVDNQGNERELHTEEAIDAIDYKAQEKYNTAYTKIQNESSTIVTCPYFTTNVLPILGEVNVNHNDKDSFVIYLCVEGEVELQYDVSETLNLKEGETVLIPATLKKFKISSQNQAELLEVYIK</sequence>
<dbReference type="InterPro" id="IPR046457">
    <property type="entry name" value="PMI_typeI_cat"/>
</dbReference>
<dbReference type="KEGG" id="lul:LPB138_04160"/>
<name>A0A1D8P5U4_9FLAO</name>
<dbReference type="InterPro" id="IPR014710">
    <property type="entry name" value="RmlC-like_jellyroll"/>
</dbReference>
<accession>A0A1D8P5U4</accession>
<comment type="cofactor">
    <cofactor evidence="5">
        <name>Zn(2+)</name>
        <dbReference type="ChEBI" id="CHEBI:29105"/>
    </cofactor>
    <text evidence="5">Binds 1 zinc ion per subunit.</text>
</comment>
<dbReference type="GO" id="GO:0005975">
    <property type="term" value="P:carbohydrate metabolic process"/>
    <property type="evidence" value="ECO:0007669"/>
    <property type="project" value="InterPro"/>
</dbReference>
<keyword evidence="1 5" id="KW-0479">Metal-binding</keyword>
<reference evidence="9 10" key="1">
    <citation type="submission" date="2016-10" db="EMBL/GenBank/DDBJ databases">
        <title>Lutibacter sp. LPB0138, isolated from marine gastropod.</title>
        <authorList>
            <person name="Kim E."/>
            <person name="Yi H."/>
        </authorList>
    </citation>
    <scope>NUCLEOTIDE SEQUENCE [LARGE SCALE GENOMIC DNA]</scope>
    <source>
        <strain evidence="9 10">LPB0138</strain>
    </source>
</reference>
<dbReference type="PANTHER" id="PTHR42742:SF3">
    <property type="entry name" value="FRUCTOKINASE"/>
    <property type="match status" value="1"/>
</dbReference>
<dbReference type="OrthoDB" id="9808275at2"/>
<dbReference type="PANTHER" id="PTHR42742">
    <property type="entry name" value="TRANSCRIPTIONAL REPRESSOR MPRA"/>
    <property type="match status" value="1"/>
</dbReference>
<dbReference type="Pfam" id="PF21621">
    <property type="entry name" value="MPI_cupin_dom"/>
    <property type="match status" value="1"/>
</dbReference>
<evidence type="ECO:0000256" key="1">
    <source>
        <dbReference type="ARBA" id="ARBA00022723"/>
    </source>
</evidence>
<dbReference type="InterPro" id="IPR011051">
    <property type="entry name" value="RmlC_Cupin_sf"/>
</dbReference>
<evidence type="ECO:0000256" key="2">
    <source>
        <dbReference type="ARBA" id="ARBA00022833"/>
    </source>
</evidence>
<dbReference type="InterPro" id="IPR014628">
    <property type="entry name" value="Man6P_isomerase_Firm_short"/>
</dbReference>
<dbReference type="CDD" id="cd07010">
    <property type="entry name" value="cupin_PMI_type_I_N_bac"/>
    <property type="match status" value="1"/>
</dbReference>
<feature type="domain" description="Phosphomannose isomerase type I catalytic" evidence="7">
    <location>
        <begin position="9"/>
        <end position="116"/>
    </location>
</feature>
<dbReference type="STRING" id="1850246.LPB138_04160"/>
<evidence type="ECO:0000256" key="4">
    <source>
        <dbReference type="ARBA" id="ARBA00030762"/>
    </source>
</evidence>
<dbReference type="Pfam" id="PF20511">
    <property type="entry name" value="PMI_typeI_cat"/>
    <property type="match status" value="1"/>
</dbReference>
<dbReference type="InterPro" id="IPR051804">
    <property type="entry name" value="Carb_Metab_Reg_Kinase/Isom"/>
</dbReference>
<dbReference type="GO" id="GO:0004476">
    <property type="term" value="F:mannose-6-phosphate isomerase activity"/>
    <property type="evidence" value="ECO:0007669"/>
    <property type="project" value="InterPro"/>
</dbReference>
<protein>
    <recommendedName>
        <fullName evidence="3">Phosphohexomutase</fullName>
    </recommendedName>
    <alternativeName>
        <fullName evidence="4">Phosphomannose isomerase</fullName>
    </alternativeName>
</protein>
<dbReference type="Proteomes" id="UP000176050">
    <property type="component" value="Chromosome"/>
</dbReference>
<dbReference type="RefSeq" id="WP_070236063.1">
    <property type="nucleotide sequence ID" value="NZ_CP017478.1"/>
</dbReference>
<evidence type="ECO:0000256" key="3">
    <source>
        <dbReference type="ARBA" id="ARBA00029741"/>
    </source>
</evidence>
<evidence type="ECO:0000256" key="5">
    <source>
        <dbReference type="PIRSR" id="PIRSR036894-1"/>
    </source>
</evidence>
<evidence type="ECO:0000313" key="9">
    <source>
        <dbReference type="EMBL" id="AOW19924.1"/>
    </source>
</evidence>
<evidence type="ECO:0000259" key="7">
    <source>
        <dbReference type="Pfam" id="PF20511"/>
    </source>
</evidence>
<feature type="binding site" evidence="5">
    <location>
        <position position="179"/>
    </location>
    <ligand>
        <name>Zn(2+)</name>
        <dbReference type="ChEBI" id="CHEBI:29105"/>
    </ligand>
</feature>
<organism evidence="9 10">
    <name type="scientific">Urechidicola croceus</name>
    <dbReference type="NCBI Taxonomy" id="1850246"/>
    <lineage>
        <taxon>Bacteria</taxon>
        <taxon>Pseudomonadati</taxon>
        <taxon>Bacteroidota</taxon>
        <taxon>Flavobacteriia</taxon>
        <taxon>Flavobacteriales</taxon>
        <taxon>Flavobacteriaceae</taxon>
        <taxon>Urechidicola</taxon>
    </lineage>
</organism>
<gene>
    <name evidence="9" type="ORF">LPB138_04160</name>
</gene>
<dbReference type="Gene3D" id="2.60.120.10">
    <property type="entry name" value="Jelly Rolls"/>
    <property type="match status" value="2"/>
</dbReference>
<proteinExistence type="predicted"/>
<keyword evidence="9" id="KW-0413">Isomerase</keyword>
<dbReference type="EMBL" id="CP017478">
    <property type="protein sequence ID" value="AOW19924.1"/>
    <property type="molecule type" value="Genomic_DNA"/>
</dbReference>
<dbReference type="GO" id="GO:0008270">
    <property type="term" value="F:zinc ion binding"/>
    <property type="evidence" value="ECO:0007669"/>
    <property type="project" value="InterPro"/>
</dbReference>
<feature type="binding site" evidence="5">
    <location>
        <position position="121"/>
    </location>
    <ligand>
        <name>Zn(2+)</name>
        <dbReference type="ChEBI" id="CHEBI:29105"/>
    </ligand>
</feature>
<dbReference type="InterPro" id="IPR049071">
    <property type="entry name" value="MPI_cupin_dom"/>
</dbReference>
<feature type="active site" evidence="6">
    <location>
        <position position="199"/>
    </location>
</feature>
<keyword evidence="10" id="KW-1185">Reference proteome</keyword>
<evidence type="ECO:0000256" key="6">
    <source>
        <dbReference type="PIRSR" id="PIRSR036894-2"/>
    </source>
</evidence>
<dbReference type="PIRSF" id="PIRSF036894">
    <property type="entry name" value="PMI_Firm_short"/>
    <property type="match status" value="1"/>
</dbReference>
<feature type="binding site" evidence="5">
    <location>
        <position position="104"/>
    </location>
    <ligand>
        <name>Zn(2+)</name>
        <dbReference type="ChEBI" id="CHEBI:29105"/>
    </ligand>
</feature>
<dbReference type="AlphaFoldDB" id="A0A1D8P5U4"/>
<evidence type="ECO:0000313" key="10">
    <source>
        <dbReference type="Proteomes" id="UP000176050"/>
    </source>
</evidence>
<feature type="domain" description="Mannose-6-phosphate isomerase cupin" evidence="8">
    <location>
        <begin position="245"/>
        <end position="316"/>
    </location>
</feature>
<keyword evidence="2 5" id="KW-0862">Zinc</keyword>
<dbReference type="CDD" id="cd02208">
    <property type="entry name" value="cupin_RmlC-like"/>
    <property type="match status" value="1"/>
</dbReference>
<dbReference type="SUPFAM" id="SSF51182">
    <property type="entry name" value="RmlC-like cupins"/>
    <property type="match status" value="1"/>
</dbReference>